<organism evidence="1 2">
    <name type="scientific">Portunus trituberculatus</name>
    <name type="common">Swimming crab</name>
    <name type="synonym">Neptunus trituberculatus</name>
    <dbReference type="NCBI Taxonomy" id="210409"/>
    <lineage>
        <taxon>Eukaryota</taxon>
        <taxon>Metazoa</taxon>
        <taxon>Ecdysozoa</taxon>
        <taxon>Arthropoda</taxon>
        <taxon>Crustacea</taxon>
        <taxon>Multicrustacea</taxon>
        <taxon>Malacostraca</taxon>
        <taxon>Eumalacostraca</taxon>
        <taxon>Eucarida</taxon>
        <taxon>Decapoda</taxon>
        <taxon>Pleocyemata</taxon>
        <taxon>Brachyura</taxon>
        <taxon>Eubrachyura</taxon>
        <taxon>Portunoidea</taxon>
        <taxon>Portunidae</taxon>
        <taxon>Portuninae</taxon>
        <taxon>Portunus</taxon>
    </lineage>
</organism>
<protein>
    <submittedName>
        <fullName evidence="1">Uncharacterized protein</fullName>
    </submittedName>
</protein>
<sequence length="76" mass="8374">MFLLTSSTFFQHVLRLKSFLPTHQNSPSAIYLRFSRSFSLGGTVSHSGDPLPHAPRYSAVVPRGVRILTSVTCSPL</sequence>
<comment type="caution">
    <text evidence="1">The sequence shown here is derived from an EMBL/GenBank/DDBJ whole genome shotgun (WGS) entry which is preliminary data.</text>
</comment>
<dbReference type="EMBL" id="VSRR010050815">
    <property type="protein sequence ID" value="MPC79319.1"/>
    <property type="molecule type" value="Genomic_DNA"/>
</dbReference>
<evidence type="ECO:0000313" key="1">
    <source>
        <dbReference type="EMBL" id="MPC79319.1"/>
    </source>
</evidence>
<keyword evidence="2" id="KW-1185">Reference proteome</keyword>
<gene>
    <name evidence="1" type="ORF">E2C01_073841</name>
</gene>
<dbReference type="AlphaFoldDB" id="A0A5B7IBQ6"/>
<name>A0A5B7IBQ6_PORTR</name>
<proteinExistence type="predicted"/>
<reference evidence="1 2" key="1">
    <citation type="submission" date="2019-05" db="EMBL/GenBank/DDBJ databases">
        <title>Another draft genome of Portunus trituberculatus and its Hox gene families provides insights of decapod evolution.</title>
        <authorList>
            <person name="Jeong J.-H."/>
            <person name="Song I."/>
            <person name="Kim S."/>
            <person name="Choi T."/>
            <person name="Kim D."/>
            <person name="Ryu S."/>
            <person name="Kim W."/>
        </authorList>
    </citation>
    <scope>NUCLEOTIDE SEQUENCE [LARGE SCALE GENOMIC DNA]</scope>
    <source>
        <tissue evidence="1">Muscle</tissue>
    </source>
</reference>
<accession>A0A5B7IBQ6</accession>
<dbReference type="Proteomes" id="UP000324222">
    <property type="component" value="Unassembled WGS sequence"/>
</dbReference>
<evidence type="ECO:0000313" key="2">
    <source>
        <dbReference type="Proteomes" id="UP000324222"/>
    </source>
</evidence>